<gene>
    <name evidence="1" type="ORF">A3B35_03135</name>
</gene>
<dbReference type="AlphaFoldDB" id="A0A1F6EVU8"/>
<reference evidence="1 2" key="1">
    <citation type="journal article" date="2016" name="Nat. Commun.">
        <title>Thousands of microbial genomes shed light on interconnected biogeochemical processes in an aquifer system.</title>
        <authorList>
            <person name="Anantharaman K."/>
            <person name="Brown C.T."/>
            <person name="Hug L.A."/>
            <person name="Sharon I."/>
            <person name="Castelle C.J."/>
            <person name="Probst A.J."/>
            <person name="Thomas B.C."/>
            <person name="Singh A."/>
            <person name="Wilkins M.J."/>
            <person name="Karaoz U."/>
            <person name="Brodie E.L."/>
            <person name="Williams K.H."/>
            <person name="Hubbard S.S."/>
            <person name="Banfield J.F."/>
        </authorList>
    </citation>
    <scope>NUCLEOTIDE SEQUENCE [LARGE SCALE GENOMIC DNA]</scope>
</reference>
<dbReference type="EMBL" id="MFMC01000007">
    <property type="protein sequence ID" value="OGG77758.1"/>
    <property type="molecule type" value="Genomic_DNA"/>
</dbReference>
<name>A0A1F6EVU8_9BACT</name>
<protein>
    <submittedName>
        <fullName evidence="1">Uncharacterized protein</fullName>
    </submittedName>
</protein>
<proteinExistence type="predicted"/>
<comment type="caution">
    <text evidence="1">The sequence shown here is derived from an EMBL/GenBank/DDBJ whole genome shotgun (WGS) entry which is preliminary data.</text>
</comment>
<dbReference type="Proteomes" id="UP000177215">
    <property type="component" value="Unassembled WGS sequence"/>
</dbReference>
<evidence type="ECO:0000313" key="2">
    <source>
        <dbReference type="Proteomes" id="UP000177215"/>
    </source>
</evidence>
<organism evidence="1 2">
    <name type="scientific">Candidatus Kaiserbacteria bacterium RIFCSPLOWO2_01_FULL_54_24</name>
    <dbReference type="NCBI Taxonomy" id="1798515"/>
    <lineage>
        <taxon>Bacteria</taxon>
        <taxon>Candidatus Kaiseribacteriota</taxon>
    </lineage>
</organism>
<sequence length="68" mass="8260">MHWCFAMINGRLAHVFFDVGKDGKKHIFAHSYIKASELRTRREKEMMKNDVKKTRLSYRNKKYRRLDA</sequence>
<accession>A0A1F6EVU8</accession>
<evidence type="ECO:0000313" key="1">
    <source>
        <dbReference type="EMBL" id="OGG77758.1"/>
    </source>
</evidence>